<protein>
    <submittedName>
        <fullName evidence="2">Zinc dependent phospholipase C family protein</fullName>
    </submittedName>
</protein>
<dbReference type="RefSeq" id="WP_186920364.1">
    <property type="nucleotide sequence ID" value="NZ_JACOPQ010000020.1"/>
</dbReference>
<dbReference type="Pfam" id="PF00882">
    <property type="entry name" value="Zn_dep_PLPC"/>
    <property type="match status" value="1"/>
</dbReference>
<feature type="domain" description="Phospholipase C/D" evidence="1">
    <location>
        <begin position="7"/>
        <end position="130"/>
    </location>
</feature>
<dbReference type="AlphaFoldDB" id="A0A8J6JFL3"/>
<dbReference type="Proteomes" id="UP000607645">
    <property type="component" value="Unassembled WGS sequence"/>
</dbReference>
<proteinExistence type="predicted"/>
<gene>
    <name evidence="2" type="ORF">H8S62_17020</name>
</gene>
<evidence type="ECO:0000313" key="2">
    <source>
        <dbReference type="EMBL" id="MBC5738716.1"/>
    </source>
</evidence>
<dbReference type="InterPro" id="IPR029002">
    <property type="entry name" value="PLPC/GPLD1"/>
</dbReference>
<comment type="caution">
    <text evidence="2">The sequence shown here is derived from an EMBL/GenBank/DDBJ whole genome shotgun (WGS) entry which is preliminary data.</text>
</comment>
<keyword evidence="3" id="KW-1185">Reference proteome</keyword>
<evidence type="ECO:0000313" key="3">
    <source>
        <dbReference type="Proteomes" id="UP000607645"/>
    </source>
</evidence>
<evidence type="ECO:0000259" key="1">
    <source>
        <dbReference type="Pfam" id="PF00882"/>
    </source>
</evidence>
<name>A0A8J6JFL3_9FIRM</name>
<sequence length="274" mass="29953">MPNYYAHLQFGGRVLRCLPEPLARLLEGERTAFDIGCYGPDPLFFYRPVKDNPIRRLGLGMHKEPVRPMAERLLLAVEENRPQARGYAAGFLCHFALDSACHAYIEERSAVGPATHSGMEAEFDRLLMERSGVDPLRETPMPGGEPPVLLLGTIASVYPGLTPDQFRAGLAMFRRVSRLQTLAAGTGLRRAVDAVSRRTAGKPDFRGVVLDRVPQAECAVSNTILDQLLEGAVAPAAAEITGFFRTAAKGGPLSDWFDRDFSGRTHTVPDAASY</sequence>
<organism evidence="2 3">
    <name type="scientific">Lawsonibacter faecis</name>
    <dbReference type="NCBI Taxonomy" id="2763052"/>
    <lineage>
        <taxon>Bacteria</taxon>
        <taxon>Bacillati</taxon>
        <taxon>Bacillota</taxon>
        <taxon>Clostridia</taxon>
        <taxon>Eubacteriales</taxon>
        <taxon>Oscillospiraceae</taxon>
        <taxon>Lawsonibacter</taxon>
    </lineage>
</organism>
<dbReference type="EMBL" id="JACOPQ010000020">
    <property type="protein sequence ID" value="MBC5738716.1"/>
    <property type="molecule type" value="Genomic_DNA"/>
</dbReference>
<reference evidence="2" key="1">
    <citation type="submission" date="2020-08" db="EMBL/GenBank/DDBJ databases">
        <title>Genome public.</title>
        <authorList>
            <person name="Liu C."/>
            <person name="Sun Q."/>
        </authorList>
    </citation>
    <scope>NUCLEOTIDE SEQUENCE</scope>
    <source>
        <strain evidence="2">NSJ-52</strain>
    </source>
</reference>
<accession>A0A8J6JFL3</accession>